<dbReference type="AlphaFoldDB" id="H3CU68"/>
<dbReference type="SUPFAM" id="SSF57850">
    <property type="entry name" value="RING/U-box"/>
    <property type="match status" value="1"/>
</dbReference>
<dbReference type="Gene3D" id="2.30.30.40">
    <property type="entry name" value="SH3 Domains"/>
    <property type="match status" value="2"/>
</dbReference>
<dbReference type="InterPro" id="IPR013083">
    <property type="entry name" value="Znf_RING/FYVE/PHD"/>
</dbReference>
<feature type="domain" description="RING-type" evidence="11">
    <location>
        <begin position="12"/>
        <end position="55"/>
    </location>
</feature>
<evidence type="ECO:0000259" key="11">
    <source>
        <dbReference type="PROSITE" id="PS50089"/>
    </source>
</evidence>
<feature type="domain" description="SH3" evidence="10">
    <location>
        <begin position="388"/>
        <end position="449"/>
    </location>
</feature>
<dbReference type="Ensembl" id="ENSTNIT00000011992.1">
    <property type="protein sequence ID" value="ENSTNIP00000011802.1"/>
    <property type="gene ID" value="ENSTNIG00000008948.1"/>
</dbReference>
<dbReference type="InterPro" id="IPR001841">
    <property type="entry name" value="Znf_RING"/>
</dbReference>
<dbReference type="Pfam" id="PF00018">
    <property type="entry name" value="SH3_1"/>
    <property type="match status" value="1"/>
</dbReference>
<reference evidence="12" key="2">
    <citation type="submission" date="2025-08" db="UniProtKB">
        <authorList>
            <consortium name="Ensembl"/>
        </authorList>
    </citation>
    <scope>IDENTIFICATION</scope>
</reference>
<evidence type="ECO:0000256" key="5">
    <source>
        <dbReference type="ARBA" id="ARBA00022833"/>
    </source>
</evidence>
<dbReference type="GO" id="GO:0061630">
    <property type="term" value="F:ubiquitin protein ligase activity"/>
    <property type="evidence" value="ECO:0007669"/>
    <property type="project" value="TreeGrafter"/>
</dbReference>
<dbReference type="Pfam" id="PF14604">
    <property type="entry name" value="SH3_9"/>
    <property type="match status" value="1"/>
</dbReference>
<sequence length="465" mass="51294">TEEPALMALLECPLCLEPLDVSAKVLPCQHTFCMRCLQEHQAAHAPSPPLCPDCRAPVAARTVEELPANLLLVRLLEGLRGSPGPSGDRQRAGYSASSSRSEVTVGEGQQHPENQPREVSPGPSASVSKLCHADFISAATPLRHHLHPECKQLFYYSNNDEHPLTHDSDQIYRFQGSDSDGVFVPTSQTPLVESQPAALCKALFHFNPAEINLEDSHSFLSFHKGDVLTVIRRLDEHWIEARLGDKVGVCPLQFTEPNSVAAKLLEGKNRRWSDSAEYYHRTGSGGKDKVSDVPAWPTHYGVPQFPAKTAVINALPTSNQRKQPPASSVHFYQPSKAETSNRSVPSSNHHLSALPAARGRPHASRHEKDTTRGHGRDLYSRNSSTQQLSISVCAVLYSYNPRRPEELELKKGEMVGVYGKFKEGWLRGLSLRTGRVGILPSNYVSPVLRRTPSSACSKESWSWST</sequence>
<dbReference type="SMART" id="SM00326">
    <property type="entry name" value="SH3"/>
    <property type="match status" value="2"/>
</dbReference>
<dbReference type="InterPro" id="IPR027370">
    <property type="entry name" value="Znf-RING_euk"/>
</dbReference>
<comment type="similarity">
    <text evidence="1">Belongs to the SH3RF family.</text>
</comment>
<protein>
    <recommendedName>
        <fullName evidence="14">SH3 domain containing ring finger 2</fullName>
    </recommendedName>
</protein>
<keyword evidence="13" id="KW-1185">Reference proteome</keyword>
<dbReference type="GO" id="GO:0008270">
    <property type="term" value="F:zinc ion binding"/>
    <property type="evidence" value="ECO:0007669"/>
    <property type="project" value="UniProtKB-KW"/>
</dbReference>
<accession>H3CU68</accession>
<dbReference type="InParanoid" id="H3CU68"/>
<evidence type="ECO:0000256" key="2">
    <source>
        <dbReference type="ARBA" id="ARBA00022443"/>
    </source>
</evidence>
<evidence type="ECO:0000256" key="3">
    <source>
        <dbReference type="ARBA" id="ARBA00022723"/>
    </source>
</evidence>
<reference evidence="13" key="1">
    <citation type="journal article" date="2004" name="Nature">
        <title>Genome duplication in the teleost fish Tetraodon nigroviridis reveals the early vertebrate proto-karyotype.</title>
        <authorList>
            <person name="Jaillon O."/>
            <person name="Aury J.-M."/>
            <person name="Brunet F."/>
            <person name="Petit J.-L."/>
            <person name="Stange-Thomann N."/>
            <person name="Mauceli E."/>
            <person name="Bouneau L."/>
            <person name="Fischer C."/>
            <person name="Ozouf-Costaz C."/>
            <person name="Bernot A."/>
            <person name="Nicaud S."/>
            <person name="Jaffe D."/>
            <person name="Fisher S."/>
            <person name="Lutfalla G."/>
            <person name="Dossat C."/>
            <person name="Segurens B."/>
            <person name="Dasilva C."/>
            <person name="Salanoubat M."/>
            <person name="Levy M."/>
            <person name="Boudet N."/>
            <person name="Castellano S."/>
            <person name="Anthouard V."/>
            <person name="Jubin C."/>
            <person name="Castelli V."/>
            <person name="Katinka M."/>
            <person name="Vacherie B."/>
            <person name="Biemont C."/>
            <person name="Skalli Z."/>
            <person name="Cattolico L."/>
            <person name="Poulain J."/>
            <person name="De Berardinis V."/>
            <person name="Cruaud C."/>
            <person name="Duprat S."/>
            <person name="Brottier P."/>
            <person name="Coutanceau J.-P."/>
            <person name="Gouzy J."/>
            <person name="Parra G."/>
            <person name="Lardier G."/>
            <person name="Chapple C."/>
            <person name="McKernan K.J."/>
            <person name="McEwan P."/>
            <person name="Bosak S."/>
            <person name="Kellis M."/>
            <person name="Volff J.-N."/>
            <person name="Guigo R."/>
            <person name="Zody M.C."/>
            <person name="Mesirov J."/>
            <person name="Lindblad-Toh K."/>
            <person name="Birren B."/>
            <person name="Nusbaum C."/>
            <person name="Kahn D."/>
            <person name="Robinson-Rechavi M."/>
            <person name="Laudet V."/>
            <person name="Schachter V."/>
            <person name="Quetier F."/>
            <person name="Saurin W."/>
            <person name="Scarpelli C."/>
            <person name="Wincker P."/>
            <person name="Lander E.S."/>
            <person name="Weissenbach J."/>
            <person name="Roest Crollius H."/>
        </authorList>
    </citation>
    <scope>NUCLEOTIDE SEQUENCE [LARGE SCALE GENOMIC DNA]</scope>
</reference>
<dbReference type="GO" id="GO:0032436">
    <property type="term" value="P:positive regulation of proteasomal ubiquitin-dependent protein catabolic process"/>
    <property type="evidence" value="ECO:0007669"/>
    <property type="project" value="TreeGrafter"/>
</dbReference>
<feature type="compositionally biased region" description="Basic and acidic residues" evidence="9">
    <location>
        <begin position="364"/>
        <end position="379"/>
    </location>
</feature>
<dbReference type="Gene3D" id="3.30.40.10">
    <property type="entry name" value="Zinc/RING finger domain, C3HC4 (zinc finger)"/>
    <property type="match status" value="1"/>
</dbReference>
<evidence type="ECO:0008006" key="14">
    <source>
        <dbReference type="Google" id="ProtNLM"/>
    </source>
</evidence>
<dbReference type="GO" id="GO:0043066">
    <property type="term" value="P:negative regulation of apoptotic process"/>
    <property type="evidence" value="ECO:0007669"/>
    <property type="project" value="TreeGrafter"/>
</dbReference>
<dbReference type="PANTHER" id="PTHR14167">
    <property type="entry name" value="SH3 DOMAIN-CONTAINING"/>
    <property type="match status" value="1"/>
</dbReference>
<evidence type="ECO:0000256" key="7">
    <source>
        <dbReference type="PROSITE-ProRule" id="PRU00175"/>
    </source>
</evidence>
<keyword evidence="3" id="KW-0479">Metal-binding</keyword>
<evidence type="ECO:0000313" key="12">
    <source>
        <dbReference type="Ensembl" id="ENSTNIP00000011802.1"/>
    </source>
</evidence>
<feature type="compositionally biased region" description="Polar residues" evidence="9">
    <location>
        <begin position="336"/>
        <end position="350"/>
    </location>
</feature>
<dbReference type="InterPro" id="IPR036028">
    <property type="entry name" value="SH3-like_dom_sf"/>
</dbReference>
<dbReference type="PANTHER" id="PTHR14167:SF84">
    <property type="entry name" value="E3 UBIQUITIN-PROTEIN LIGASE SH3RF2 ISOFORM X1"/>
    <property type="match status" value="1"/>
</dbReference>
<dbReference type="CDD" id="cd11787">
    <property type="entry name" value="SH3_SH3RF_2"/>
    <property type="match status" value="1"/>
</dbReference>
<dbReference type="InterPro" id="IPR050384">
    <property type="entry name" value="Endophilin_SH3RF"/>
</dbReference>
<dbReference type="STRING" id="99883.ENSTNIP00000011802"/>
<proteinExistence type="inferred from homology"/>
<dbReference type="PROSITE" id="PS50002">
    <property type="entry name" value="SH3"/>
    <property type="match status" value="2"/>
</dbReference>
<dbReference type="GO" id="GO:0016567">
    <property type="term" value="P:protein ubiquitination"/>
    <property type="evidence" value="ECO:0007669"/>
    <property type="project" value="TreeGrafter"/>
</dbReference>
<organism evidence="12 13">
    <name type="scientific">Tetraodon nigroviridis</name>
    <name type="common">Spotted green pufferfish</name>
    <name type="synonym">Chelonodon nigroviridis</name>
    <dbReference type="NCBI Taxonomy" id="99883"/>
    <lineage>
        <taxon>Eukaryota</taxon>
        <taxon>Metazoa</taxon>
        <taxon>Chordata</taxon>
        <taxon>Craniata</taxon>
        <taxon>Vertebrata</taxon>
        <taxon>Euteleostomi</taxon>
        <taxon>Actinopterygii</taxon>
        <taxon>Neopterygii</taxon>
        <taxon>Teleostei</taxon>
        <taxon>Neoteleostei</taxon>
        <taxon>Acanthomorphata</taxon>
        <taxon>Eupercaria</taxon>
        <taxon>Tetraodontiformes</taxon>
        <taxon>Tetradontoidea</taxon>
        <taxon>Tetraodontidae</taxon>
        <taxon>Tetraodon</taxon>
    </lineage>
</organism>
<dbReference type="GO" id="GO:0046330">
    <property type="term" value="P:positive regulation of JNK cascade"/>
    <property type="evidence" value="ECO:0007669"/>
    <property type="project" value="TreeGrafter"/>
</dbReference>
<evidence type="ECO:0000256" key="4">
    <source>
        <dbReference type="ARBA" id="ARBA00022771"/>
    </source>
</evidence>
<evidence type="ECO:0000256" key="8">
    <source>
        <dbReference type="PROSITE-ProRule" id="PRU00192"/>
    </source>
</evidence>
<evidence type="ECO:0000256" key="6">
    <source>
        <dbReference type="ARBA" id="ARBA00022843"/>
    </source>
</evidence>
<dbReference type="InterPro" id="IPR017907">
    <property type="entry name" value="Znf_RING_CS"/>
</dbReference>
<dbReference type="InterPro" id="IPR001452">
    <property type="entry name" value="SH3_domain"/>
</dbReference>
<dbReference type="GeneTree" id="ENSGT00940000160067"/>
<evidence type="ECO:0000256" key="1">
    <source>
        <dbReference type="ARBA" id="ARBA00008649"/>
    </source>
</evidence>
<feature type="domain" description="SH3" evidence="10">
    <location>
        <begin position="195"/>
        <end position="260"/>
    </location>
</feature>
<dbReference type="PROSITE" id="PS00518">
    <property type="entry name" value="ZF_RING_1"/>
    <property type="match status" value="1"/>
</dbReference>
<dbReference type="SUPFAM" id="SSF50044">
    <property type="entry name" value="SH3-domain"/>
    <property type="match status" value="2"/>
</dbReference>
<evidence type="ECO:0000256" key="9">
    <source>
        <dbReference type="SAM" id="MobiDB-lite"/>
    </source>
</evidence>
<dbReference type="PRINTS" id="PR00452">
    <property type="entry name" value="SH3DOMAIN"/>
</dbReference>
<keyword evidence="4 7" id="KW-0863">Zinc-finger</keyword>
<dbReference type="CDD" id="cd11784">
    <property type="entry name" value="SH3_SH3RF2_3"/>
    <property type="match status" value="1"/>
</dbReference>
<keyword evidence="5" id="KW-0862">Zinc</keyword>
<evidence type="ECO:0000259" key="10">
    <source>
        <dbReference type="PROSITE" id="PS50002"/>
    </source>
</evidence>
<feature type="region of interest" description="Disordered" evidence="9">
    <location>
        <begin position="318"/>
        <end position="383"/>
    </location>
</feature>
<dbReference type="InterPro" id="IPR035822">
    <property type="entry name" value="SH3RF2_SH3_3"/>
</dbReference>
<dbReference type="OMA" id="CHADFIS"/>
<dbReference type="Proteomes" id="UP000007303">
    <property type="component" value="Unassembled WGS sequence"/>
</dbReference>
<name>H3CU68_TETNG</name>
<dbReference type="HOGENOM" id="CLU_015769_3_1_1"/>
<dbReference type="PROSITE" id="PS50089">
    <property type="entry name" value="ZF_RING_2"/>
    <property type="match status" value="1"/>
</dbReference>
<dbReference type="SMART" id="SM00184">
    <property type="entry name" value="RING"/>
    <property type="match status" value="1"/>
</dbReference>
<keyword evidence="6" id="KW-0832">Ubl conjugation</keyword>
<dbReference type="Pfam" id="PF13445">
    <property type="entry name" value="zf-RING_UBOX"/>
    <property type="match status" value="1"/>
</dbReference>
<keyword evidence="2 8" id="KW-0728">SH3 domain</keyword>
<evidence type="ECO:0000313" key="13">
    <source>
        <dbReference type="Proteomes" id="UP000007303"/>
    </source>
</evidence>
<feature type="region of interest" description="Disordered" evidence="9">
    <location>
        <begin position="79"/>
        <end position="125"/>
    </location>
</feature>
<reference evidence="12" key="3">
    <citation type="submission" date="2025-09" db="UniProtKB">
        <authorList>
            <consortium name="Ensembl"/>
        </authorList>
    </citation>
    <scope>IDENTIFICATION</scope>
</reference>